<organism evidence="10 11">
    <name type="scientific">Streptomyces aquilus</name>
    <dbReference type="NCBI Taxonomy" id="2548456"/>
    <lineage>
        <taxon>Bacteria</taxon>
        <taxon>Bacillati</taxon>
        <taxon>Actinomycetota</taxon>
        <taxon>Actinomycetes</taxon>
        <taxon>Kitasatosporales</taxon>
        <taxon>Streptomycetaceae</taxon>
        <taxon>Streptomyces</taxon>
    </lineage>
</organism>
<dbReference type="RefSeq" id="WP_126274883.1">
    <property type="nucleotide sequence ID" value="NZ_CP034463.1"/>
</dbReference>
<evidence type="ECO:0000256" key="4">
    <source>
        <dbReference type="ARBA" id="ARBA00022989"/>
    </source>
</evidence>
<dbReference type="InterPro" id="IPR003838">
    <property type="entry name" value="ABC3_permease_C"/>
</dbReference>
<evidence type="ECO:0000256" key="5">
    <source>
        <dbReference type="ARBA" id="ARBA00023136"/>
    </source>
</evidence>
<dbReference type="GO" id="GO:0022857">
    <property type="term" value="F:transmembrane transporter activity"/>
    <property type="evidence" value="ECO:0007669"/>
    <property type="project" value="TreeGrafter"/>
</dbReference>
<evidence type="ECO:0000256" key="6">
    <source>
        <dbReference type="ARBA" id="ARBA00038076"/>
    </source>
</evidence>
<keyword evidence="11" id="KW-1185">Reference proteome</keyword>
<evidence type="ECO:0000256" key="3">
    <source>
        <dbReference type="ARBA" id="ARBA00022692"/>
    </source>
</evidence>
<keyword evidence="5 7" id="KW-0472">Membrane</keyword>
<reference evidence="10 11" key="1">
    <citation type="submission" date="2018-12" db="EMBL/GenBank/DDBJ databases">
        <authorList>
            <person name="Li K."/>
        </authorList>
    </citation>
    <scope>NUCLEOTIDE SEQUENCE [LARGE SCALE GENOMIC DNA]</scope>
    <source>
        <strain evidence="11">CR22</strain>
    </source>
</reference>
<feature type="domain" description="MacB-like periplasmic core" evidence="9">
    <location>
        <begin position="42"/>
        <end position="256"/>
    </location>
</feature>
<dbReference type="PANTHER" id="PTHR30572">
    <property type="entry name" value="MEMBRANE COMPONENT OF TRANSPORTER-RELATED"/>
    <property type="match status" value="1"/>
</dbReference>
<keyword evidence="4 7" id="KW-1133">Transmembrane helix</keyword>
<dbReference type="Pfam" id="PF12704">
    <property type="entry name" value="MacB_PCD"/>
    <property type="match status" value="1"/>
</dbReference>
<evidence type="ECO:0000259" key="9">
    <source>
        <dbReference type="Pfam" id="PF12704"/>
    </source>
</evidence>
<evidence type="ECO:0000259" key="8">
    <source>
        <dbReference type="Pfam" id="PF02687"/>
    </source>
</evidence>
<protein>
    <submittedName>
        <fullName evidence="10">ABC transporter permease</fullName>
    </submittedName>
</protein>
<dbReference type="Pfam" id="PF02687">
    <property type="entry name" value="FtsX"/>
    <property type="match status" value="1"/>
</dbReference>
<name>A0A3S9I9I7_9ACTN</name>
<evidence type="ECO:0000256" key="7">
    <source>
        <dbReference type="SAM" id="Phobius"/>
    </source>
</evidence>
<dbReference type="AlphaFoldDB" id="A0A3S9I9I7"/>
<sequence>MSTLLPGRRRPRTPAPVPPTRLHARDLLAEALTGLLQRPGRSVLTMLGTVLGVWAFVAVLGLTSTATGQIGASFSLLEETTVTVDDAAPGGGRATSFPADADARLGRLNGVVAGGTWWPVPVRAPLISARPDVTAVGDQGADIGVYAASPGALRAMQPTLATGTLYNTFHQTRGERVCLLGLSAARLLGISRLDGSPAVFVDGVSYSVVGILADTERLPQTLLGMVIPTTTALREYGAPLDSPAQALIRTRPGAAQLVARQAPLALRPDRPDLLKATPPPDPHGLRDQVDTDLSGLFLALAVICLVVGAFGIANTTLVAVLERTSEIGLRRALGARPRHITAQFLTESTALGTLGGLIGTSLGVATVLGTAVVRDWTAVLQPAAVLPAPLAGTVTGLLAGLYPALRAGRVEPLAALRR</sequence>
<dbReference type="KEGG" id="saqu:EJC51_36080"/>
<evidence type="ECO:0000256" key="2">
    <source>
        <dbReference type="ARBA" id="ARBA00022475"/>
    </source>
</evidence>
<feature type="transmembrane region" description="Helical" evidence="7">
    <location>
        <begin position="296"/>
        <end position="321"/>
    </location>
</feature>
<keyword evidence="2" id="KW-1003">Cell membrane</keyword>
<comment type="subcellular location">
    <subcellularLocation>
        <location evidence="1">Cell membrane</location>
        <topology evidence="1">Multi-pass membrane protein</topology>
    </subcellularLocation>
</comment>
<feature type="transmembrane region" description="Helical" evidence="7">
    <location>
        <begin position="43"/>
        <end position="63"/>
    </location>
</feature>
<dbReference type="PANTHER" id="PTHR30572:SF4">
    <property type="entry name" value="ABC TRANSPORTER PERMEASE YTRF"/>
    <property type="match status" value="1"/>
</dbReference>
<comment type="similarity">
    <text evidence="6">Belongs to the ABC-4 integral membrane protein family.</text>
</comment>
<proteinExistence type="inferred from homology"/>
<dbReference type="InterPro" id="IPR050250">
    <property type="entry name" value="Macrolide_Exporter_MacB"/>
</dbReference>
<gene>
    <name evidence="10" type="ORF">EJC51_36080</name>
</gene>
<evidence type="ECO:0000256" key="1">
    <source>
        <dbReference type="ARBA" id="ARBA00004651"/>
    </source>
</evidence>
<keyword evidence="3 7" id="KW-0812">Transmembrane</keyword>
<feature type="domain" description="ABC3 transporter permease C-terminal" evidence="8">
    <location>
        <begin position="299"/>
        <end position="412"/>
    </location>
</feature>
<dbReference type="GO" id="GO:0005886">
    <property type="term" value="C:plasma membrane"/>
    <property type="evidence" value="ECO:0007669"/>
    <property type="project" value="UniProtKB-SubCell"/>
</dbReference>
<evidence type="ECO:0000313" key="11">
    <source>
        <dbReference type="Proteomes" id="UP000280197"/>
    </source>
</evidence>
<dbReference type="InterPro" id="IPR025857">
    <property type="entry name" value="MacB_PCD"/>
</dbReference>
<accession>A0A3S9I9I7</accession>
<evidence type="ECO:0000313" key="10">
    <source>
        <dbReference type="EMBL" id="AZP21021.1"/>
    </source>
</evidence>
<dbReference type="EMBL" id="CP034463">
    <property type="protein sequence ID" value="AZP21021.1"/>
    <property type="molecule type" value="Genomic_DNA"/>
</dbReference>
<dbReference type="Proteomes" id="UP000280197">
    <property type="component" value="Chromosome"/>
</dbReference>